<evidence type="ECO:0000313" key="12">
    <source>
        <dbReference type="Proteomes" id="UP000095300"/>
    </source>
</evidence>
<sequence>MNVINIAGIFLLLRMAHSVGFNFTPAIWKLSAYTPLQSFEQAMVEYFETKTSMLSVAIRLEYSRAWRFVINEYLAKALRGKTTMKVEVFSDGVERKHRMFNYNLWYVDSYKAFRSLLPVVDRNFVEKMGQYMVVLKTPKHLNATEELTRIIREAYERNIVDIVVAYLDIKYKFNLYHYDLFQPQQCRKVLLANFNSFKDGLLKSETLFPIKFRNFHKCPIGFYMRSARPYFSYNLTSDGQQIDYFWGLEAKIAQTMATSLNFELSLQQSQRQLWSGNVYANGTSTGPFKSMAEKKFDILMGYYHFPVRSQYFAASNSYFITSTVVVIRKRKNVQLEGQWLLAPFQTSVWLVIVLMLLFGLALTTAARLVLGSSLALNLTWLDIFGLSLGSSRILSYNLISTNLFQILWILGFLVICATFQGKLYEAFNRKSTSSPLTVQQLIDLNYMFLVKSIYSQDLLDALKIPSQQIIVNDFAHNDDAFELLMNESRPLAVLTNNWQFFTYVATHRLYGKFDMVPRIVVVNQVCAYLRPQSYLIEPTNRVINALHSGGIIGKWIKDIAGTLGTPLELEAGLKRLTKALPKAISFRQQRIVFLSLAMLHAVSFIVFLMEILVEKISAHRHRRAAYSNRMIRVKLSDIKRYRK</sequence>
<keyword evidence="5 8" id="KW-0472">Membrane</keyword>
<feature type="domain" description="Putative ionotropic receptor ligand binding" evidence="10">
    <location>
        <begin position="46"/>
        <end position="214"/>
    </location>
</feature>
<evidence type="ECO:0000259" key="10">
    <source>
        <dbReference type="Pfam" id="PF24061"/>
    </source>
</evidence>
<dbReference type="Pfam" id="PF24061">
    <property type="entry name" value="LBD_receptor"/>
    <property type="match status" value="1"/>
</dbReference>
<feature type="transmembrane region" description="Helical" evidence="8">
    <location>
        <begin position="309"/>
        <end position="327"/>
    </location>
</feature>
<organism evidence="11 12">
    <name type="scientific">Stomoxys calcitrans</name>
    <name type="common">Stable fly</name>
    <name type="synonym">Conops calcitrans</name>
    <dbReference type="NCBI Taxonomy" id="35570"/>
    <lineage>
        <taxon>Eukaryota</taxon>
        <taxon>Metazoa</taxon>
        <taxon>Ecdysozoa</taxon>
        <taxon>Arthropoda</taxon>
        <taxon>Hexapoda</taxon>
        <taxon>Insecta</taxon>
        <taxon>Pterygota</taxon>
        <taxon>Neoptera</taxon>
        <taxon>Endopterygota</taxon>
        <taxon>Diptera</taxon>
        <taxon>Brachycera</taxon>
        <taxon>Muscomorpha</taxon>
        <taxon>Muscoidea</taxon>
        <taxon>Muscidae</taxon>
        <taxon>Stomoxys</taxon>
    </lineage>
</organism>
<evidence type="ECO:0000256" key="7">
    <source>
        <dbReference type="ARBA" id="ARBA00023180"/>
    </source>
</evidence>
<evidence type="ECO:0000313" key="11">
    <source>
        <dbReference type="EnsemblMetazoa" id="SCAU001436-PA"/>
    </source>
</evidence>
<dbReference type="AlphaFoldDB" id="A0A1I8NRP2"/>
<name>A0A1I8NRP2_STOCA</name>
<comment type="subcellular location">
    <subcellularLocation>
        <location evidence="1">Cell membrane</location>
        <topology evidence="1">Multi-pass membrane protein</topology>
    </subcellularLocation>
</comment>
<keyword evidence="9" id="KW-0732">Signal</keyword>
<reference evidence="11" key="1">
    <citation type="submission" date="2020-05" db="UniProtKB">
        <authorList>
            <consortium name="EnsemblMetazoa"/>
        </authorList>
    </citation>
    <scope>IDENTIFICATION</scope>
    <source>
        <strain evidence="11">USDA</strain>
    </source>
</reference>
<dbReference type="EnsemblMetazoa" id="SCAU001436-RA">
    <property type="protein sequence ID" value="SCAU001436-PA"/>
    <property type="gene ID" value="SCAU001436"/>
</dbReference>
<dbReference type="SUPFAM" id="SSF53850">
    <property type="entry name" value="Periplasmic binding protein-like II"/>
    <property type="match status" value="1"/>
</dbReference>
<evidence type="ECO:0000256" key="5">
    <source>
        <dbReference type="ARBA" id="ARBA00023136"/>
    </source>
</evidence>
<keyword evidence="4 8" id="KW-1133">Transmembrane helix</keyword>
<dbReference type="PANTHER" id="PTHR42643:SF30">
    <property type="entry name" value="IONOTROPIC RECEPTOR 40A-RELATED"/>
    <property type="match status" value="1"/>
</dbReference>
<dbReference type="GO" id="GO:0005886">
    <property type="term" value="C:plasma membrane"/>
    <property type="evidence" value="ECO:0007669"/>
    <property type="project" value="UniProtKB-SubCell"/>
</dbReference>
<keyword evidence="3 8" id="KW-0812">Transmembrane</keyword>
<evidence type="ECO:0000256" key="8">
    <source>
        <dbReference type="SAM" id="Phobius"/>
    </source>
</evidence>
<dbReference type="InterPro" id="IPR056198">
    <property type="entry name" value="LBD_receptor"/>
</dbReference>
<evidence type="ECO:0000256" key="3">
    <source>
        <dbReference type="ARBA" id="ARBA00022692"/>
    </source>
</evidence>
<evidence type="ECO:0000256" key="1">
    <source>
        <dbReference type="ARBA" id="ARBA00004651"/>
    </source>
</evidence>
<feature type="transmembrane region" description="Helical" evidence="8">
    <location>
        <begin position="401"/>
        <end position="421"/>
    </location>
</feature>
<evidence type="ECO:0000256" key="4">
    <source>
        <dbReference type="ARBA" id="ARBA00022989"/>
    </source>
</evidence>
<dbReference type="PANTHER" id="PTHR42643">
    <property type="entry name" value="IONOTROPIC RECEPTOR 20A-RELATED"/>
    <property type="match status" value="1"/>
</dbReference>
<evidence type="ECO:0000256" key="9">
    <source>
        <dbReference type="SAM" id="SignalP"/>
    </source>
</evidence>
<dbReference type="InterPro" id="IPR052192">
    <property type="entry name" value="Insect_Ionotropic_Sensory_Rcpt"/>
</dbReference>
<keyword evidence="12" id="KW-1185">Reference proteome</keyword>
<dbReference type="Gene3D" id="3.40.190.10">
    <property type="entry name" value="Periplasmic binding protein-like II"/>
    <property type="match status" value="1"/>
</dbReference>
<keyword evidence="2" id="KW-1003">Cell membrane</keyword>
<evidence type="ECO:0000256" key="2">
    <source>
        <dbReference type="ARBA" id="ARBA00022475"/>
    </source>
</evidence>
<protein>
    <recommendedName>
        <fullName evidence="10">Putative ionotropic receptor ligand binding domain-containing protein</fullName>
    </recommendedName>
</protein>
<feature type="chain" id="PRO_5016036348" description="Putative ionotropic receptor ligand binding domain-containing protein" evidence="9">
    <location>
        <begin position="19"/>
        <end position="643"/>
    </location>
</feature>
<dbReference type="Proteomes" id="UP000095300">
    <property type="component" value="Unassembled WGS sequence"/>
</dbReference>
<feature type="transmembrane region" description="Helical" evidence="8">
    <location>
        <begin position="339"/>
        <end position="362"/>
    </location>
</feature>
<keyword evidence="7" id="KW-0325">Glycoprotein</keyword>
<feature type="transmembrane region" description="Helical" evidence="8">
    <location>
        <begin position="591"/>
        <end position="613"/>
    </location>
</feature>
<keyword evidence="6" id="KW-0675">Receptor</keyword>
<proteinExistence type="predicted"/>
<dbReference type="VEuPathDB" id="VectorBase:SCAU001436"/>
<feature type="signal peptide" evidence="9">
    <location>
        <begin position="1"/>
        <end position="18"/>
    </location>
</feature>
<evidence type="ECO:0000256" key="6">
    <source>
        <dbReference type="ARBA" id="ARBA00023170"/>
    </source>
</evidence>
<accession>A0A1I8NRP2</accession>